<dbReference type="Pfam" id="PF01047">
    <property type="entry name" value="MarR"/>
    <property type="match status" value="1"/>
</dbReference>
<dbReference type="PANTHER" id="PTHR33164">
    <property type="entry name" value="TRANSCRIPTIONAL REGULATOR, MARR FAMILY"/>
    <property type="match status" value="1"/>
</dbReference>
<dbReference type="SUPFAM" id="SSF46785">
    <property type="entry name" value="Winged helix' DNA-binding domain"/>
    <property type="match status" value="1"/>
</dbReference>
<keyword evidence="3" id="KW-1185">Reference proteome</keyword>
<organism evidence="2 3">
    <name type="scientific">Seonamhaeicola sediminis</name>
    <dbReference type="NCBI Taxonomy" id="2528206"/>
    <lineage>
        <taxon>Bacteria</taxon>
        <taxon>Pseudomonadati</taxon>
        <taxon>Bacteroidota</taxon>
        <taxon>Flavobacteriia</taxon>
        <taxon>Flavobacteriales</taxon>
        <taxon>Flavobacteriaceae</taxon>
    </lineage>
</organism>
<dbReference type="InterPro" id="IPR039422">
    <property type="entry name" value="MarR/SlyA-like"/>
</dbReference>
<dbReference type="PROSITE" id="PS50995">
    <property type="entry name" value="HTH_MARR_2"/>
    <property type="match status" value="1"/>
</dbReference>
<dbReference type="InterPro" id="IPR036390">
    <property type="entry name" value="WH_DNA-bd_sf"/>
</dbReference>
<dbReference type="EMBL" id="SMZJ02000001">
    <property type="protein sequence ID" value="TWO34325.1"/>
    <property type="molecule type" value="Genomic_DNA"/>
</dbReference>
<accession>A0A562YH32</accession>
<dbReference type="InterPro" id="IPR000835">
    <property type="entry name" value="HTH_MarR-typ"/>
</dbReference>
<gene>
    <name evidence="2" type="ORF">E1J38_000290</name>
</gene>
<dbReference type="SMART" id="SM00347">
    <property type="entry name" value="HTH_MARR"/>
    <property type="match status" value="1"/>
</dbReference>
<protein>
    <submittedName>
        <fullName evidence="2">MarR family transcriptional regulator</fullName>
    </submittedName>
</protein>
<proteinExistence type="predicted"/>
<dbReference type="GO" id="GO:0003700">
    <property type="term" value="F:DNA-binding transcription factor activity"/>
    <property type="evidence" value="ECO:0007669"/>
    <property type="project" value="InterPro"/>
</dbReference>
<evidence type="ECO:0000313" key="2">
    <source>
        <dbReference type="EMBL" id="TWO34325.1"/>
    </source>
</evidence>
<dbReference type="OrthoDB" id="763883at2"/>
<name>A0A562YH32_9FLAO</name>
<dbReference type="RefSeq" id="WP_133355040.1">
    <property type="nucleotide sequence ID" value="NZ_SMZJ02000001.1"/>
</dbReference>
<feature type="domain" description="HTH marR-type" evidence="1">
    <location>
        <begin position="1"/>
        <end position="150"/>
    </location>
</feature>
<dbReference type="GO" id="GO:0006950">
    <property type="term" value="P:response to stress"/>
    <property type="evidence" value="ECO:0007669"/>
    <property type="project" value="TreeGrafter"/>
</dbReference>
<dbReference type="Proteomes" id="UP000295814">
    <property type="component" value="Unassembled WGS sequence"/>
</dbReference>
<dbReference type="PANTHER" id="PTHR33164:SF101">
    <property type="entry name" value="TRANSCRIPTIONAL REPRESSOR MPRA"/>
    <property type="match status" value="1"/>
</dbReference>
<comment type="caution">
    <text evidence="2">The sequence shown here is derived from an EMBL/GenBank/DDBJ whole genome shotgun (WGS) entry which is preliminary data.</text>
</comment>
<dbReference type="AlphaFoldDB" id="A0A562YH32"/>
<sequence>MEIKKVLKVNSNLPVSKEVVINLIYTTCIVNSKLNNVLKPYGISLQQFNVLRILRGQKQVPVTLATVQERMIAKMSNTTRLIDKLAKKGYVEKKINKDNRRKIDISITNEGLLFLEEISKLIDSTEKDIISSLTKDEAYNMIRLLDKIRLIANK</sequence>
<dbReference type="InterPro" id="IPR036388">
    <property type="entry name" value="WH-like_DNA-bd_sf"/>
</dbReference>
<dbReference type="Gene3D" id="1.10.10.10">
    <property type="entry name" value="Winged helix-like DNA-binding domain superfamily/Winged helix DNA-binding domain"/>
    <property type="match status" value="1"/>
</dbReference>
<evidence type="ECO:0000259" key="1">
    <source>
        <dbReference type="PROSITE" id="PS50995"/>
    </source>
</evidence>
<dbReference type="PRINTS" id="PR00598">
    <property type="entry name" value="HTHMARR"/>
</dbReference>
<evidence type="ECO:0000313" key="3">
    <source>
        <dbReference type="Proteomes" id="UP000295814"/>
    </source>
</evidence>
<reference evidence="2 3" key="2">
    <citation type="submission" date="2019-07" db="EMBL/GenBank/DDBJ databases">
        <title>Seonamhaeicola sp. W255 draft genome.</title>
        <authorList>
            <person name="Zhang X.-Y."/>
            <person name="Zhang R."/>
            <person name="Zhong Y.-L."/>
            <person name="Du Z.-J."/>
        </authorList>
    </citation>
    <scope>NUCLEOTIDE SEQUENCE [LARGE SCALE GENOMIC DNA]</scope>
    <source>
        <strain evidence="2 3">W255</strain>
    </source>
</reference>
<reference evidence="2 3" key="1">
    <citation type="submission" date="2019-03" db="EMBL/GenBank/DDBJ databases">
        <authorList>
            <person name="Zhong Y.L."/>
        </authorList>
    </citation>
    <scope>NUCLEOTIDE SEQUENCE [LARGE SCALE GENOMIC DNA]</scope>
    <source>
        <strain evidence="2 3">W255</strain>
    </source>
</reference>